<evidence type="ECO:0000259" key="8">
    <source>
        <dbReference type="SMART" id="SM00642"/>
    </source>
</evidence>
<dbReference type="Gene3D" id="1.20.58.80">
    <property type="entry name" value="Phosphotransferase system, lactose/cellobiose-type IIA subunit"/>
    <property type="match status" value="1"/>
</dbReference>
<feature type="binding site" evidence="6">
    <location>
        <position position="330"/>
    </location>
    <ligand>
        <name>alpha-maltose 1-phosphate</name>
        <dbReference type="ChEBI" id="CHEBI:63576"/>
    </ligand>
</feature>
<evidence type="ECO:0000256" key="4">
    <source>
        <dbReference type="ARBA" id="ARBA00023277"/>
    </source>
</evidence>
<reference evidence="9 10" key="1">
    <citation type="submission" date="2016-04" db="EMBL/GenBank/DDBJ databases">
        <authorList>
            <person name="Qiu J."/>
        </authorList>
    </citation>
    <scope>NUCLEOTIDE SEQUENCE [LARGE SCALE GENOMIC DNA]</scope>
    <source>
        <strain evidence="9 10">JQ581</strain>
    </source>
</reference>
<dbReference type="AlphaFoldDB" id="A0AAP9SR75"/>
<sequence length="672" mass="76534">MSRNEPFESVPMANDHPDQAISLAQALLAPRIVIEDCSPVLDGGTFAAKAISGQPVAVSSKVYSDGHDRLAVMLNWRQANSRRWHCVPMQSAGNDLWLAEFTPTVLGPHLFSIEAWVDPFATYSHDLEKKYNAGVEVKLELEEGRLMLGKGIELCSGAVRDELEALQQRLAGLDTDGQVALLLGPDVAHLMSEAGHRSYLARSREFPVDVDRPAAQFASWYELFPRSITEDPQRHGTFNDVHQRLPMIRDMGFDVLYFPPIHPIGTQHRKGRNNALKAEPGDPGSPYAIGSAEGGHDAIHPQLGTREDFRRLVAAAAEHGLEIALDFAIQCSQDHPWLKEHPGWFSWRPDGTIRYAENPPKKYQDIVNVDFYAPDAVPSLWLALRDVVLGWVEEGVKTFRVDNPHTKPLPFWQWMIADVRARYPDVIFLAEAFTKPAMMARLGKVGYAQSYTYFTWRNTKQELREFYEQLNQPPWSQCYRPNFFVNTPDINPFFLHTSGRAGFLIRAALATMGSGLWGMYSGFELCESAPLPGKEEYLDSEKYQIRPRDFTQPGNIIAEIAQLNRIRRQNRALQTHLGVAFFNCWNDNILYFAKRTPERDNFILVAISLDPHNAQEAHFELPLWELGLDDDADTLGEDLMNGHRWTWHGKTQWMRIEPWHQPFGIWRIEKAR</sequence>
<feature type="domain" description="Glycosyl hydrolase family 13 catalytic" evidence="8">
    <location>
        <begin position="222"/>
        <end position="567"/>
    </location>
</feature>
<dbReference type="RefSeq" id="WP_063424947.1">
    <property type="nucleotide sequence ID" value="NZ_CP050951.1"/>
</dbReference>
<feature type="binding site" evidence="6">
    <location>
        <position position="365"/>
    </location>
    <ligand>
        <name>alpha-maltose 1-phosphate</name>
        <dbReference type="ChEBI" id="CHEBI:63576"/>
    </ligand>
</feature>
<gene>
    <name evidence="6" type="primary">glgE</name>
    <name evidence="9" type="ORF">A3L25_020805</name>
</gene>
<dbReference type="EMBL" id="CP050951">
    <property type="protein sequence ID" value="QJQ11740.1"/>
    <property type="molecule type" value="Genomic_DNA"/>
</dbReference>
<comment type="function">
    <text evidence="6">Maltosyltransferase that uses maltose 1-phosphate (M1P) as the sugar donor to elongate linear or branched alpha-(1-&gt;4)-glucans. Is involved in a branched alpha-glucan biosynthetic pathway from trehalose, together with TreS, Mak and GlgB.</text>
</comment>
<dbReference type="Pfam" id="PF00128">
    <property type="entry name" value="Alpha-amylase"/>
    <property type="match status" value="1"/>
</dbReference>
<feature type="region of interest" description="Disordered" evidence="7">
    <location>
        <begin position="268"/>
        <end position="301"/>
    </location>
</feature>
<dbReference type="GO" id="GO:0016758">
    <property type="term" value="F:hexosyltransferase activity"/>
    <property type="evidence" value="ECO:0007669"/>
    <property type="project" value="UniProtKB-UniRule"/>
</dbReference>
<dbReference type="Pfam" id="PF21702">
    <property type="entry name" value="GLGE_C"/>
    <property type="match status" value="1"/>
</dbReference>
<dbReference type="Gene3D" id="3.20.20.80">
    <property type="entry name" value="Glycosidases"/>
    <property type="match status" value="1"/>
</dbReference>
<dbReference type="InterPro" id="IPR013783">
    <property type="entry name" value="Ig-like_fold"/>
</dbReference>
<dbReference type="Gene3D" id="2.60.40.1180">
    <property type="entry name" value="Golgi alpha-mannosidase II"/>
    <property type="match status" value="1"/>
</dbReference>
<proteinExistence type="inferred from homology"/>
<dbReference type="InterPro" id="IPR013780">
    <property type="entry name" value="Glyco_hydro_b"/>
</dbReference>
<evidence type="ECO:0000256" key="6">
    <source>
        <dbReference type="HAMAP-Rule" id="MF_02124"/>
    </source>
</evidence>
<evidence type="ECO:0000313" key="10">
    <source>
        <dbReference type="Proteomes" id="UP000076857"/>
    </source>
</evidence>
<feature type="active site" description="Proton donor" evidence="6">
    <location>
        <position position="431"/>
    </location>
</feature>
<dbReference type="SMART" id="SM00642">
    <property type="entry name" value="Aamy"/>
    <property type="match status" value="1"/>
</dbReference>
<dbReference type="GO" id="GO:0030979">
    <property type="term" value="P:alpha-glucan biosynthetic process"/>
    <property type="evidence" value="ECO:0007669"/>
    <property type="project" value="UniProtKB-UniRule"/>
</dbReference>
<keyword evidence="3 6" id="KW-0808">Transferase</keyword>
<dbReference type="Gene3D" id="2.60.40.10">
    <property type="entry name" value="Immunoglobulins"/>
    <property type="match status" value="1"/>
</dbReference>
<dbReference type="InterPro" id="IPR006047">
    <property type="entry name" value="GH13_cat_dom"/>
</dbReference>
<dbReference type="HAMAP" id="MF_02124">
    <property type="entry name" value="GlgE"/>
    <property type="match status" value="1"/>
</dbReference>
<dbReference type="Pfam" id="PF11896">
    <property type="entry name" value="GlgE_dom_N_S"/>
    <property type="match status" value="1"/>
</dbReference>
<dbReference type="InterPro" id="IPR021828">
    <property type="entry name" value="GlgE_dom_N/S"/>
</dbReference>
<dbReference type="InterPro" id="IPR026585">
    <property type="entry name" value="GlgE"/>
</dbReference>
<comment type="subunit">
    <text evidence="1 6">Homodimer.</text>
</comment>
<evidence type="ECO:0000256" key="2">
    <source>
        <dbReference type="ARBA" id="ARBA00022676"/>
    </source>
</evidence>
<evidence type="ECO:0000256" key="3">
    <source>
        <dbReference type="ARBA" id="ARBA00022679"/>
    </source>
</evidence>
<organism evidence="9 10">
    <name type="scientific">Pseudomonas putida</name>
    <name type="common">Arthrobacter siderocapsulatus</name>
    <dbReference type="NCBI Taxonomy" id="303"/>
    <lineage>
        <taxon>Bacteria</taxon>
        <taxon>Pseudomonadati</taxon>
        <taxon>Pseudomonadota</taxon>
        <taxon>Gammaproteobacteria</taxon>
        <taxon>Pseudomonadales</taxon>
        <taxon>Pseudomonadaceae</taxon>
        <taxon>Pseudomonas</taxon>
    </lineage>
</organism>
<feature type="active site" description="Nucleophile" evidence="6">
    <location>
        <position position="402"/>
    </location>
</feature>
<dbReference type="Proteomes" id="UP000076857">
    <property type="component" value="Chromosome"/>
</dbReference>
<dbReference type="SUPFAM" id="SSF51445">
    <property type="entry name" value="(Trans)glycosidases"/>
    <property type="match status" value="1"/>
</dbReference>
<feature type="binding site" evidence="6">
    <location>
        <position position="270"/>
    </location>
    <ligand>
        <name>alpha-maltose 1-phosphate</name>
        <dbReference type="ChEBI" id="CHEBI:63576"/>
    </ligand>
</feature>
<evidence type="ECO:0000313" key="9">
    <source>
        <dbReference type="EMBL" id="QJQ11740.1"/>
    </source>
</evidence>
<evidence type="ECO:0000256" key="7">
    <source>
        <dbReference type="SAM" id="MobiDB-lite"/>
    </source>
</evidence>
<dbReference type="PANTHER" id="PTHR47786">
    <property type="entry name" value="ALPHA-1,4-GLUCAN:MALTOSE-1-PHOSPHATE MALTOSYLTRANSFERASE"/>
    <property type="match status" value="1"/>
</dbReference>
<dbReference type="CDD" id="cd11344">
    <property type="entry name" value="AmyAc_GlgE_like"/>
    <property type="match status" value="1"/>
</dbReference>
<evidence type="ECO:0000256" key="1">
    <source>
        <dbReference type="ARBA" id="ARBA00011738"/>
    </source>
</evidence>
<evidence type="ECO:0000256" key="5">
    <source>
        <dbReference type="ARBA" id="ARBA00048735"/>
    </source>
</evidence>
<comment type="catalytic activity">
    <reaction evidence="5 6">
        <text>alpha-maltose 1-phosphate + [(1-&gt;4)-alpha-D-glucosyl](n) = [(1-&gt;4)-alpha-D-glucosyl](n+2) + phosphate</text>
        <dbReference type="Rhea" id="RHEA:42692"/>
        <dbReference type="Rhea" id="RHEA-COMP:9584"/>
        <dbReference type="Rhea" id="RHEA-COMP:10183"/>
        <dbReference type="ChEBI" id="CHEBI:15444"/>
        <dbReference type="ChEBI" id="CHEBI:43474"/>
        <dbReference type="ChEBI" id="CHEBI:63576"/>
        <dbReference type="EC" id="2.4.99.16"/>
    </reaction>
</comment>
<dbReference type="GO" id="GO:0004553">
    <property type="term" value="F:hydrolase activity, hydrolyzing O-glycosyl compounds"/>
    <property type="evidence" value="ECO:0007669"/>
    <property type="project" value="InterPro"/>
</dbReference>
<keyword evidence="2 6" id="KW-0328">Glycosyltransferase</keyword>
<protein>
    <recommendedName>
        <fullName evidence="6">Alpha-1,4-glucan:maltose-1-phosphate maltosyltransferase</fullName>
        <shortName evidence="6">GMPMT</shortName>
        <ecNumber evidence="6">2.4.99.16</ecNumber>
    </recommendedName>
    <alternativeName>
        <fullName evidence="6">(1-&gt;4)-alpha-D-glucan:maltose-1-phosphate alpha-D-maltosyltransferase</fullName>
    </alternativeName>
</protein>
<dbReference type="InterPro" id="IPR049171">
    <property type="entry name" value="GLGE_C"/>
</dbReference>
<keyword evidence="4 6" id="KW-0119">Carbohydrate metabolism</keyword>
<feature type="binding site" evidence="6">
    <location>
        <begin position="542"/>
        <end position="543"/>
    </location>
    <ligand>
        <name>alpha-maltose 1-phosphate</name>
        <dbReference type="ChEBI" id="CHEBI:63576"/>
    </ligand>
</feature>
<reference evidence="9 10" key="2">
    <citation type="submission" date="2020-04" db="EMBL/GenBank/DDBJ databases">
        <title>Complete genome sequence of Pseudomonas putida strain JQ581.</title>
        <authorList>
            <person name="Mu Y."/>
        </authorList>
    </citation>
    <scope>NUCLEOTIDE SEQUENCE [LARGE SCALE GENOMIC DNA]</scope>
    <source>
        <strain evidence="9 10">JQ581</strain>
    </source>
</reference>
<dbReference type="EC" id="2.4.99.16" evidence="6"/>
<name>A0AAP9SR75_PSEPU</name>
<feature type="binding site" evidence="6">
    <location>
        <position position="403"/>
    </location>
    <ligand>
        <name>alpha-maltose 1-phosphate</name>
        <dbReference type="ChEBI" id="CHEBI:63576"/>
    </ligand>
</feature>
<feature type="site" description="Transition state stabilizer" evidence="6">
    <location>
        <position position="489"/>
    </location>
</feature>
<dbReference type="PANTHER" id="PTHR47786:SF2">
    <property type="entry name" value="GLYCOSYL HYDROLASE FAMILY 13 CATALYTIC DOMAIN-CONTAINING PROTEIN"/>
    <property type="match status" value="1"/>
</dbReference>
<comment type="similarity">
    <text evidence="6">Belongs to the glycosyl hydrolase 13 family. GlgE subfamily.</text>
</comment>
<accession>A0AAP9SR75</accession>
<dbReference type="InterPro" id="IPR017853">
    <property type="entry name" value="GH"/>
</dbReference>